<reference evidence="2 3" key="1">
    <citation type="submission" date="2024-01" db="EMBL/GenBank/DDBJ databases">
        <title>The genomes of 5 underutilized Papilionoideae crops provide insights into root nodulation and disease resistanc.</title>
        <authorList>
            <person name="Jiang F."/>
        </authorList>
    </citation>
    <scope>NUCLEOTIDE SEQUENCE [LARGE SCALE GENOMIC DNA]</scope>
    <source>
        <strain evidence="2">LVBAO_FW01</strain>
        <tissue evidence="2">Leaves</tissue>
    </source>
</reference>
<feature type="compositionally biased region" description="Basic residues" evidence="1">
    <location>
        <begin position="187"/>
        <end position="196"/>
    </location>
</feature>
<evidence type="ECO:0000256" key="1">
    <source>
        <dbReference type="SAM" id="MobiDB-lite"/>
    </source>
</evidence>
<comment type="caution">
    <text evidence="2">The sequence shown here is derived from an EMBL/GenBank/DDBJ whole genome shotgun (WGS) entry which is preliminary data.</text>
</comment>
<dbReference type="InterPro" id="IPR001623">
    <property type="entry name" value="DnaJ_domain"/>
</dbReference>
<evidence type="ECO:0000313" key="2">
    <source>
        <dbReference type="EMBL" id="KAK7350860.1"/>
    </source>
</evidence>
<protein>
    <recommendedName>
        <fullName evidence="4">J domain-containing protein</fullName>
    </recommendedName>
</protein>
<feature type="region of interest" description="Disordered" evidence="1">
    <location>
        <begin position="173"/>
        <end position="199"/>
    </location>
</feature>
<sequence>MRVFLSHNSYDVGEPERESTLARQTRRGRGLTLCPTKNDSPLNDAVAADSFNLVSLEETLSISLPRYADSPMAKLLVFEDSRDSLRYALLCISFHSLFVSEMEEQIQLLYSKRRIQNYSSFVSCIFFLKSNPNHIKYITRQKRADAKKALNSLLYNSGSSKFSFEDNWYGDQGRHSNKGQSKSGGKPQKKTKRKIRRESFSEDFDGHHEQIFHATFGNRWYTWSFNNWRGGSEHSTSGFEWREHSNRTNKWKTASDAENDDDDMCCVGSSSDRTILGLPSTGPLKIEDVKNAFRLSALKWHPDKHQGPSQIALGRRWVATDIVSMSPFLVWSRITHGLGFSKLCPFSNSDYWVGSRTSFALSGDEEVGTAVMSFSELRELLAMAEEKFKLCVNAYKTLCNALSPS</sequence>
<dbReference type="InterPro" id="IPR036869">
    <property type="entry name" value="J_dom_sf"/>
</dbReference>
<dbReference type="SUPFAM" id="SSF46565">
    <property type="entry name" value="Chaperone J-domain"/>
    <property type="match status" value="1"/>
</dbReference>
<accession>A0AAN9M9L3</accession>
<dbReference type="PANTHER" id="PTHR45376">
    <property type="entry name" value="CHAPERONE DNAJ-DOMAIN SUPERFAMILY PROTEIN-RELATED"/>
    <property type="match status" value="1"/>
</dbReference>
<evidence type="ECO:0000313" key="3">
    <source>
        <dbReference type="Proteomes" id="UP001367508"/>
    </source>
</evidence>
<dbReference type="Gene3D" id="1.10.287.110">
    <property type="entry name" value="DnaJ domain"/>
    <property type="match status" value="1"/>
</dbReference>
<dbReference type="AlphaFoldDB" id="A0AAN9M9L3"/>
<organism evidence="2 3">
    <name type="scientific">Canavalia gladiata</name>
    <name type="common">Sword bean</name>
    <name type="synonym">Dolichos gladiatus</name>
    <dbReference type="NCBI Taxonomy" id="3824"/>
    <lineage>
        <taxon>Eukaryota</taxon>
        <taxon>Viridiplantae</taxon>
        <taxon>Streptophyta</taxon>
        <taxon>Embryophyta</taxon>
        <taxon>Tracheophyta</taxon>
        <taxon>Spermatophyta</taxon>
        <taxon>Magnoliopsida</taxon>
        <taxon>eudicotyledons</taxon>
        <taxon>Gunneridae</taxon>
        <taxon>Pentapetalae</taxon>
        <taxon>rosids</taxon>
        <taxon>fabids</taxon>
        <taxon>Fabales</taxon>
        <taxon>Fabaceae</taxon>
        <taxon>Papilionoideae</taxon>
        <taxon>50 kb inversion clade</taxon>
        <taxon>NPAAA clade</taxon>
        <taxon>indigoferoid/millettioid clade</taxon>
        <taxon>Phaseoleae</taxon>
        <taxon>Canavalia</taxon>
    </lineage>
</organism>
<dbReference type="EMBL" id="JAYMYQ010000002">
    <property type="protein sequence ID" value="KAK7350860.1"/>
    <property type="molecule type" value="Genomic_DNA"/>
</dbReference>
<dbReference type="PANTHER" id="PTHR45376:SF5">
    <property type="entry name" value="CHAPERONE DNAJ-DOMAIN SUPERFAMILY PROTEIN"/>
    <property type="match status" value="1"/>
</dbReference>
<evidence type="ECO:0008006" key="4">
    <source>
        <dbReference type="Google" id="ProtNLM"/>
    </source>
</evidence>
<proteinExistence type="predicted"/>
<dbReference type="CDD" id="cd06257">
    <property type="entry name" value="DnaJ"/>
    <property type="match status" value="1"/>
</dbReference>
<gene>
    <name evidence="2" type="ORF">VNO77_09874</name>
</gene>
<dbReference type="Proteomes" id="UP001367508">
    <property type="component" value="Unassembled WGS sequence"/>
</dbReference>
<keyword evidence="3" id="KW-1185">Reference proteome</keyword>
<name>A0AAN9M9L3_CANGL</name>